<dbReference type="InterPro" id="IPR036390">
    <property type="entry name" value="WH_DNA-bd_sf"/>
</dbReference>
<dbReference type="EMBL" id="FOKC01000005">
    <property type="protein sequence ID" value="SFB23044.1"/>
    <property type="molecule type" value="Genomic_DNA"/>
</dbReference>
<feature type="active site" description="Proton acceptor" evidence="4">
    <location>
        <position position="270"/>
    </location>
</feature>
<dbReference type="InterPro" id="IPR016461">
    <property type="entry name" value="COMT-like"/>
</dbReference>
<evidence type="ECO:0000256" key="2">
    <source>
        <dbReference type="ARBA" id="ARBA00022679"/>
    </source>
</evidence>
<reference evidence="8" key="1">
    <citation type="submission" date="2016-10" db="EMBL/GenBank/DDBJ databases">
        <authorList>
            <person name="de Groot N.N."/>
        </authorList>
    </citation>
    <scope>NUCLEOTIDE SEQUENCE [LARGE SCALE GENOMIC DNA]</scope>
    <source>
        <strain evidence="8">CGMCC 1.10697</strain>
    </source>
</reference>
<dbReference type="Proteomes" id="UP000199113">
    <property type="component" value="Unassembled WGS sequence"/>
</dbReference>
<dbReference type="Pfam" id="PF00891">
    <property type="entry name" value="Methyltransf_2"/>
    <property type="match status" value="1"/>
</dbReference>
<evidence type="ECO:0000313" key="10">
    <source>
        <dbReference type="Proteomes" id="UP000233565"/>
    </source>
</evidence>
<dbReference type="GO" id="GO:0032259">
    <property type="term" value="P:methylation"/>
    <property type="evidence" value="ECO:0007669"/>
    <property type="project" value="UniProtKB-KW"/>
</dbReference>
<accession>A0A1I0ZBM8</accession>
<dbReference type="Pfam" id="PF08100">
    <property type="entry name" value="Dimerisation"/>
    <property type="match status" value="1"/>
</dbReference>
<feature type="domain" description="O-methyltransferase dimerisation" evidence="6">
    <location>
        <begin position="36"/>
        <end position="111"/>
    </location>
</feature>
<dbReference type="PROSITE" id="PS51683">
    <property type="entry name" value="SAM_OMT_II"/>
    <property type="match status" value="1"/>
</dbReference>
<evidence type="ECO:0000256" key="4">
    <source>
        <dbReference type="PIRSR" id="PIRSR005739-1"/>
    </source>
</evidence>
<dbReference type="SUPFAM" id="SSF46785">
    <property type="entry name" value="Winged helix' DNA-binding domain"/>
    <property type="match status" value="1"/>
</dbReference>
<dbReference type="SUPFAM" id="SSF53335">
    <property type="entry name" value="S-adenosyl-L-methionine-dependent methyltransferases"/>
    <property type="match status" value="1"/>
</dbReference>
<keyword evidence="1 7" id="KW-0489">Methyltransferase</keyword>
<dbReference type="InterPro" id="IPR029063">
    <property type="entry name" value="SAM-dependent_MTases_sf"/>
</dbReference>
<evidence type="ECO:0000313" key="9">
    <source>
        <dbReference type="Proteomes" id="UP000199113"/>
    </source>
</evidence>
<dbReference type="STRING" id="748909.SAMN05192575_105204"/>
<dbReference type="OrthoDB" id="4145676at2"/>
<dbReference type="PANTHER" id="PTHR43712">
    <property type="entry name" value="PUTATIVE (AFU_ORTHOLOGUE AFUA_4G14580)-RELATED"/>
    <property type="match status" value="1"/>
</dbReference>
<dbReference type="InterPro" id="IPR036388">
    <property type="entry name" value="WH-like_DNA-bd_sf"/>
</dbReference>
<dbReference type="AlphaFoldDB" id="A0A1I0ZBM8"/>
<dbReference type="InterPro" id="IPR001077">
    <property type="entry name" value="COMT_C"/>
</dbReference>
<evidence type="ECO:0000259" key="6">
    <source>
        <dbReference type="Pfam" id="PF08100"/>
    </source>
</evidence>
<dbReference type="GO" id="GO:0008171">
    <property type="term" value="F:O-methyltransferase activity"/>
    <property type="evidence" value="ECO:0007669"/>
    <property type="project" value="InterPro"/>
</dbReference>
<feature type="domain" description="O-methyltransferase C-terminal" evidence="5">
    <location>
        <begin position="134"/>
        <end position="341"/>
    </location>
</feature>
<dbReference type="Gene3D" id="1.10.287.1350">
    <property type="match status" value="1"/>
</dbReference>
<dbReference type="GO" id="GO:0046983">
    <property type="term" value="F:protein dimerization activity"/>
    <property type="evidence" value="ECO:0007669"/>
    <property type="project" value="InterPro"/>
</dbReference>
<dbReference type="PIRSF" id="PIRSF005739">
    <property type="entry name" value="O-mtase"/>
    <property type="match status" value="1"/>
</dbReference>
<dbReference type="Proteomes" id="UP000233565">
    <property type="component" value="Unassembled WGS sequence"/>
</dbReference>
<protein>
    <submittedName>
        <fullName evidence="8">Dimerisation domain-containing protein</fullName>
    </submittedName>
    <submittedName>
        <fullName evidence="7">Methyltransferase</fullName>
    </submittedName>
</protein>
<proteinExistence type="predicted"/>
<reference evidence="7 10" key="2">
    <citation type="submission" date="2017-12" db="EMBL/GenBank/DDBJ databases">
        <title>Pharmacopeia of the Arctic Ocean.</title>
        <authorList>
            <person name="Collins E."/>
            <person name="Ducluzeau A.-L."/>
        </authorList>
    </citation>
    <scope>NUCLEOTIDE SEQUENCE [LARGE SCALE GENOMIC DNA]</scope>
    <source>
        <strain evidence="7 10">DSM 23325</strain>
    </source>
</reference>
<keyword evidence="3" id="KW-0949">S-adenosyl-L-methionine</keyword>
<sequence length="361" mass="38967">MTRLPPVRVVRAATSVRTALQSLTRRMVPPEVGILELTSGCFATHTVHAVARLGIADALAPGARSPREVADELGTSPDATHRLLRAAAALGLFREDGAGRFALTSLGATLRTDTDGSMRAVVLMIGDPRYQAVWGQLTQSVTSGRPGAEAALGVPMWDYVEQDREFAGIFNDAMTRLSALDWPAVAAAYDFTSFATIVDLGGGHGQLLTRMLKVAPDATGVLFEQASVMEEAEEHVRRAGVLGRCRLEAGSFFDTVPDDGDLYVLRRVVHDFDDDRAVAILSTVCRQMPDTATLLLMESIVPSGDEPHFAKSLDLDMLVFVGGRERTEDEYDALLDRAGFRTTRVVPTISTISLIEARAVV</sequence>
<organism evidence="8 9">
    <name type="scientific">Nocardioides alpinus</name>
    <dbReference type="NCBI Taxonomy" id="748909"/>
    <lineage>
        <taxon>Bacteria</taxon>
        <taxon>Bacillati</taxon>
        <taxon>Actinomycetota</taxon>
        <taxon>Actinomycetes</taxon>
        <taxon>Propionibacteriales</taxon>
        <taxon>Nocardioidaceae</taxon>
        <taxon>Nocardioides</taxon>
    </lineage>
</organism>
<dbReference type="InterPro" id="IPR012967">
    <property type="entry name" value="COMT_dimerisation"/>
</dbReference>
<dbReference type="Gene3D" id="1.10.10.10">
    <property type="entry name" value="Winged helix-like DNA-binding domain superfamily/Winged helix DNA-binding domain"/>
    <property type="match status" value="1"/>
</dbReference>
<evidence type="ECO:0000313" key="7">
    <source>
        <dbReference type="EMBL" id="PKH40703.1"/>
    </source>
</evidence>
<name>A0A1I0ZBM8_9ACTN</name>
<evidence type="ECO:0000313" key="8">
    <source>
        <dbReference type="EMBL" id="SFB23044.1"/>
    </source>
</evidence>
<evidence type="ECO:0000256" key="3">
    <source>
        <dbReference type="ARBA" id="ARBA00022691"/>
    </source>
</evidence>
<keyword evidence="2" id="KW-0808">Transferase</keyword>
<evidence type="ECO:0000256" key="1">
    <source>
        <dbReference type="ARBA" id="ARBA00022603"/>
    </source>
</evidence>
<dbReference type="Gene3D" id="3.40.50.150">
    <property type="entry name" value="Vaccinia Virus protein VP39"/>
    <property type="match status" value="1"/>
</dbReference>
<dbReference type="EMBL" id="PJBV01000017">
    <property type="protein sequence ID" value="PKH40703.1"/>
    <property type="molecule type" value="Genomic_DNA"/>
</dbReference>
<keyword evidence="10" id="KW-1185">Reference proteome</keyword>
<gene>
    <name evidence="7" type="ORF">CXG46_12000</name>
    <name evidence="8" type="ORF">SAMN05192575_105204</name>
</gene>
<evidence type="ECO:0000259" key="5">
    <source>
        <dbReference type="Pfam" id="PF00891"/>
    </source>
</evidence>
<dbReference type="RefSeq" id="WP_091198995.1">
    <property type="nucleotide sequence ID" value="NZ_FOKC01000005.1"/>
</dbReference>
<dbReference type="PANTHER" id="PTHR43712:SF2">
    <property type="entry name" value="O-METHYLTRANSFERASE CICE"/>
    <property type="match status" value="1"/>
</dbReference>